<evidence type="ECO:0000256" key="1">
    <source>
        <dbReference type="SAM" id="Phobius"/>
    </source>
</evidence>
<dbReference type="PANTHER" id="PTHR10306">
    <property type="entry name" value="SYNAPTOPHYSIN"/>
    <property type="match status" value="1"/>
</dbReference>
<reference evidence="2" key="1">
    <citation type="journal article" date="2023" name="G3 (Bethesda)">
        <title>Whole genome assembly and annotation of the endangered Caribbean coral Acropora cervicornis.</title>
        <authorList>
            <person name="Selwyn J.D."/>
            <person name="Vollmer S.V."/>
        </authorList>
    </citation>
    <scope>NUCLEOTIDE SEQUENCE</scope>
    <source>
        <strain evidence="2">K2</strain>
    </source>
</reference>
<accession>A0AAD9V500</accession>
<dbReference type="PANTHER" id="PTHR10306:SF17">
    <property type="entry name" value="MARVEL DOMAIN-CONTAINING PROTEIN"/>
    <property type="match status" value="1"/>
</dbReference>
<dbReference type="AlphaFoldDB" id="A0AAD9V500"/>
<dbReference type="EMBL" id="JARQWQ010000032">
    <property type="protein sequence ID" value="KAK2561451.1"/>
    <property type="molecule type" value="Genomic_DNA"/>
</dbReference>
<feature type="transmembrane region" description="Helical" evidence="1">
    <location>
        <begin position="20"/>
        <end position="39"/>
    </location>
</feature>
<dbReference type="InterPro" id="IPR001285">
    <property type="entry name" value="Synaptophysin/porin"/>
</dbReference>
<evidence type="ECO:0000313" key="2">
    <source>
        <dbReference type="EMBL" id="KAK2561451.1"/>
    </source>
</evidence>
<comment type="caution">
    <text evidence="2">The sequence shown here is derived from an EMBL/GenBank/DDBJ whole genome shotgun (WGS) entry which is preliminary data.</text>
</comment>
<keyword evidence="1" id="KW-0812">Transmembrane</keyword>
<feature type="transmembrane region" description="Helical" evidence="1">
    <location>
        <begin position="92"/>
        <end position="114"/>
    </location>
</feature>
<gene>
    <name evidence="2" type="ORF">P5673_015417</name>
</gene>
<feature type="transmembrane region" description="Helical" evidence="1">
    <location>
        <begin position="126"/>
        <end position="144"/>
    </location>
</feature>
<dbReference type="GO" id="GO:0008021">
    <property type="term" value="C:synaptic vesicle"/>
    <property type="evidence" value="ECO:0007669"/>
    <property type="project" value="InterPro"/>
</dbReference>
<sequence>MALLYRGESRKKILMHPLFWMKVLEIVLAIITFPLVVTYSNKAGVYSEIDAHSFNITVQYPFKYTNKTAVYTGEKRPPGFRFDPAIEICAKVFVSATIASGTLALVMLTISCLVHRNGSMANKVEIFIAVVMTFFLVVTTSFWLSNLFALMKEVRDEIVNIITEIGEDCHDCVEFLPDYTILYSAVGLAYMLFLVWLCNAVWVFRDSMHQPIDIVGTSSLVCTLELPYNSHQSENTQESIIT</sequence>
<evidence type="ECO:0000313" key="3">
    <source>
        <dbReference type="Proteomes" id="UP001249851"/>
    </source>
</evidence>
<protein>
    <submittedName>
        <fullName evidence="2">Uncharacterized protein</fullName>
    </submittedName>
</protein>
<name>A0AAD9V500_ACRCE</name>
<dbReference type="Proteomes" id="UP001249851">
    <property type="component" value="Unassembled WGS sequence"/>
</dbReference>
<reference evidence="2" key="2">
    <citation type="journal article" date="2023" name="Science">
        <title>Genomic signatures of disease resistance in endangered staghorn corals.</title>
        <authorList>
            <person name="Vollmer S.V."/>
            <person name="Selwyn J.D."/>
            <person name="Despard B.A."/>
            <person name="Roesel C.L."/>
        </authorList>
    </citation>
    <scope>NUCLEOTIDE SEQUENCE</scope>
    <source>
        <strain evidence="2">K2</strain>
    </source>
</reference>
<proteinExistence type="predicted"/>
<dbReference type="GO" id="GO:0016020">
    <property type="term" value="C:membrane"/>
    <property type="evidence" value="ECO:0007669"/>
    <property type="project" value="InterPro"/>
</dbReference>
<feature type="transmembrane region" description="Helical" evidence="1">
    <location>
        <begin position="181"/>
        <end position="204"/>
    </location>
</feature>
<keyword evidence="1" id="KW-1133">Transmembrane helix</keyword>
<keyword evidence="1" id="KW-0472">Membrane</keyword>
<organism evidence="2 3">
    <name type="scientific">Acropora cervicornis</name>
    <name type="common">Staghorn coral</name>
    <dbReference type="NCBI Taxonomy" id="6130"/>
    <lineage>
        <taxon>Eukaryota</taxon>
        <taxon>Metazoa</taxon>
        <taxon>Cnidaria</taxon>
        <taxon>Anthozoa</taxon>
        <taxon>Hexacorallia</taxon>
        <taxon>Scleractinia</taxon>
        <taxon>Astrocoeniina</taxon>
        <taxon>Acroporidae</taxon>
        <taxon>Acropora</taxon>
    </lineage>
</organism>
<keyword evidence="3" id="KW-1185">Reference proteome</keyword>